<evidence type="ECO:0000313" key="1">
    <source>
        <dbReference type="EMBL" id="CAB1367460.1"/>
    </source>
</evidence>
<dbReference type="KEGG" id="doe:DENOEST_0288"/>
<proteinExistence type="predicted"/>
<dbReference type="AlphaFoldDB" id="A0A6S6XRY8"/>
<sequence>MVLRLTDLRFPEIPRSVPKALVSGRAAALIVVLLYPKGDNDDHPTRLPEPDTGRCLDPAADPCCRPCQRSARCSFALREQAGACGFHGLVLRLWGRGFHFLPPGGCR</sequence>
<reference evidence="1 2" key="1">
    <citation type="submission" date="2020-03" db="EMBL/GenBank/DDBJ databases">
        <authorList>
            <consortium name="Genoscope - CEA"/>
            <person name="William W."/>
        </authorList>
    </citation>
    <scope>NUCLEOTIDE SEQUENCE [LARGE SCALE GENOMIC DNA]</scope>
    <source>
        <strain evidence="2">DSM 16959</strain>
    </source>
</reference>
<gene>
    <name evidence="1" type="ORF">DENOEST_0288</name>
</gene>
<organism evidence="1 2">
    <name type="scientific">Denitratisoma oestradiolicum</name>
    <dbReference type="NCBI Taxonomy" id="311182"/>
    <lineage>
        <taxon>Bacteria</taxon>
        <taxon>Pseudomonadati</taxon>
        <taxon>Pseudomonadota</taxon>
        <taxon>Betaproteobacteria</taxon>
        <taxon>Nitrosomonadales</taxon>
        <taxon>Sterolibacteriaceae</taxon>
        <taxon>Denitratisoma</taxon>
    </lineage>
</organism>
<accession>A0A6S6XRY8</accession>
<name>A0A6S6XRY8_9PROT</name>
<protein>
    <submittedName>
        <fullName evidence="1">Uncharacterized protein</fullName>
    </submittedName>
</protein>
<keyword evidence="2" id="KW-1185">Reference proteome</keyword>
<dbReference type="Proteomes" id="UP000515733">
    <property type="component" value="Chromosome"/>
</dbReference>
<dbReference type="EMBL" id="LR778301">
    <property type="protein sequence ID" value="CAB1367460.1"/>
    <property type="molecule type" value="Genomic_DNA"/>
</dbReference>
<evidence type="ECO:0000313" key="2">
    <source>
        <dbReference type="Proteomes" id="UP000515733"/>
    </source>
</evidence>